<dbReference type="KEGG" id="mik:FOE78_18315"/>
<dbReference type="OrthoDB" id="9812774at2"/>
<dbReference type="GO" id="GO:0046464">
    <property type="term" value="P:acylglycerol catabolic process"/>
    <property type="evidence" value="ECO:0007669"/>
    <property type="project" value="TreeGrafter"/>
</dbReference>
<evidence type="ECO:0000259" key="1">
    <source>
        <dbReference type="Pfam" id="PF00561"/>
    </source>
</evidence>
<dbReference type="SUPFAM" id="SSF53474">
    <property type="entry name" value="alpha/beta-Hydrolases"/>
    <property type="match status" value="1"/>
</dbReference>
<dbReference type="InterPro" id="IPR029058">
    <property type="entry name" value="AB_hydrolase_fold"/>
</dbReference>
<dbReference type="PANTHER" id="PTHR43798">
    <property type="entry name" value="MONOACYLGLYCEROL LIPASE"/>
    <property type="match status" value="1"/>
</dbReference>
<dbReference type="Gene3D" id="3.40.50.1820">
    <property type="entry name" value="alpha/beta hydrolase"/>
    <property type="match status" value="1"/>
</dbReference>
<dbReference type="PANTHER" id="PTHR43798:SF33">
    <property type="entry name" value="HYDROLASE, PUTATIVE (AFU_ORTHOLOGUE AFUA_2G14860)-RELATED"/>
    <property type="match status" value="1"/>
</dbReference>
<name>A0A516Q2D9_9ACTN</name>
<proteinExistence type="predicted"/>
<evidence type="ECO:0000313" key="2">
    <source>
        <dbReference type="EMBL" id="QDP97605.1"/>
    </source>
</evidence>
<organism evidence="2 3">
    <name type="scientific">Microlunatus elymi</name>
    <dbReference type="NCBI Taxonomy" id="2596828"/>
    <lineage>
        <taxon>Bacteria</taxon>
        <taxon>Bacillati</taxon>
        <taxon>Actinomycetota</taxon>
        <taxon>Actinomycetes</taxon>
        <taxon>Propionibacteriales</taxon>
        <taxon>Propionibacteriaceae</taxon>
        <taxon>Microlunatus</taxon>
    </lineage>
</organism>
<dbReference type="InterPro" id="IPR000073">
    <property type="entry name" value="AB_hydrolase_1"/>
</dbReference>
<gene>
    <name evidence="2" type="ORF">FOE78_18315</name>
</gene>
<dbReference type="PRINTS" id="PR00111">
    <property type="entry name" value="ABHYDROLASE"/>
</dbReference>
<dbReference type="GO" id="GO:0016020">
    <property type="term" value="C:membrane"/>
    <property type="evidence" value="ECO:0007669"/>
    <property type="project" value="TreeGrafter"/>
</dbReference>
<dbReference type="RefSeq" id="WP_143987563.1">
    <property type="nucleotide sequence ID" value="NZ_CP041692.1"/>
</dbReference>
<dbReference type="AlphaFoldDB" id="A0A516Q2D9"/>
<reference evidence="2 3" key="1">
    <citation type="submission" date="2019-07" db="EMBL/GenBank/DDBJ databases">
        <title>Microlunatus dokdonensis sp. nov. isolated from the rhizospheric soil of the wild plant Elymus tsukushiensis.</title>
        <authorList>
            <person name="Ghim S.-Y."/>
            <person name="Hwang Y.-J."/>
            <person name="Son J.-S."/>
            <person name="Shin J.-H."/>
        </authorList>
    </citation>
    <scope>NUCLEOTIDE SEQUENCE [LARGE SCALE GENOMIC DNA]</scope>
    <source>
        <strain evidence="2 3">KUDC0627</strain>
    </source>
</reference>
<accession>A0A516Q2D9</accession>
<dbReference type="PRINTS" id="PR00412">
    <property type="entry name" value="EPOXHYDRLASE"/>
</dbReference>
<dbReference type="Proteomes" id="UP000319263">
    <property type="component" value="Chromosome"/>
</dbReference>
<keyword evidence="3" id="KW-1185">Reference proteome</keyword>
<dbReference type="InterPro" id="IPR050266">
    <property type="entry name" value="AB_hydrolase_sf"/>
</dbReference>
<dbReference type="EMBL" id="CP041692">
    <property type="protein sequence ID" value="QDP97605.1"/>
    <property type="molecule type" value="Genomic_DNA"/>
</dbReference>
<protein>
    <submittedName>
        <fullName evidence="2">Alpha/beta hydrolase</fullName>
    </submittedName>
</protein>
<sequence>MQISMMPLRTTKVSVGGHDVVADVGGDGPPVLLLHGFPQTRLTWRSVVPLLADRFQLVCPDLPGYGDSARLGDAPQSFDEALLGRHMVKLMHQLGYERFAVVGHDRGGLVAFRAALDDPDSVTHLGVLDILPTVDNWAALQGPGGVFAFHLYLLAQPTDLPERLIGADPDVFFGHFLDTWTEVPGAIPPDVRAHYLSAAGRPEAIHAICDDYRASAFIDGVQDERDQAEGRRLTMPVLAAWQDPGEARLPFDPVRIWESWAADVHTVALRCGHFLPEELPKQVADAVTQLIAS</sequence>
<keyword evidence="2" id="KW-0378">Hydrolase</keyword>
<dbReference type="InterPro" id="IPR000639">
    <property type="entry name" value="Epox_hydrolase-like"/>
</dbReference>
<feature type="domain" description="AB hydrolase-1" evidence="1">
    <location>
        <begin position="29"/>
        <end position="130"/>
    </location>
</feature>
<dbReference type="Pfam" id="PF00561">
    <property type="entry name" value="Abhydrolase_1"/>
    <property type="match status" value="1"/>
</dbReference>
<dbReference type="GO" id="GO:0047372">
    <property type="term" value="F:monoacylglycerol lipase activity"/>
    <property type="evidence" value="ECO:0007669"/>
    <property type="project" value="TreeGrafter"/>
</dbReference>
<evidence type="ECO:0000313" key="3">
    <source>
        <dbReference type="Proteomes" id="UP000319263"/>
    </source>
</evidence>